<comment type="subcellular location">
    <subcellularLocation>
        <location evidence="1">Nucleus</location>
    </subcellularLocation>
</comment>
<keyword evidence="10" id="KW-1185">Reference proteome</keyword>
<evidence type="ECO:0000256" key="4">
    <source>
        <dbReference type="ARBA" id="ARBA00023163"/>
    </source>
</evidence>
<keyword evidence="2" id="KW-0678">Repressor</keyword>
<dbReference type="GO" id="GO:0005634">
    <property type="term" value="C:nucleus"/>
    <property type="evidence" value="ECO:0007669"/>
    <property type="project" value="UniProtKB-SubCell"/>
</dbReference>
<evidence type="ECO:0000313" key="10">
    <source>
        <dbReference type="Proteomes" id="UP000436088"/>
    </source>
</evidence>
<dbReference type="PANTHER" id="PTHR33057">
    <property type="entry name" value="TRANSCRIPTION REPRESSOR OFP7-RELATED"/>
    <property type="match status" value="1"/>
</dbReference>
<evidence type="ECO:0000256" key="1">
    <source>
        <dbReference type="ARBA" id="ARBA00004123"/>
    </source>
</evidence>
<reference evidence="9" key="1">
    <citation type="submission" date="2019-09" db="EMBL/GenBank/DDBJ databases">
        <title>Draft genome information of white flower Hibiscus syriacus.</title>
        <authorList>
            <person name="Kim Y.-M."/>
        </authorList>
    </citation>
    <scope>NUCLEOTIDE SEQUENCE [LARGE SCALE GENOMIC DNA]</scope>
    <source>
        <strain evidence="9">YM2019G1</strain>
    </source>
</reference>
<evidence type="ECO:0000256" key="7">
    <source>
        <dbReference type="SAM" id="Phobius"/>
    </source>
</evidence>
<keyword evidence="7" id="KW-1133">Transmembrane helix</keyword>
<keyword evidence="3" id="KW-0805">Transcription regulation</keyword>
<feature type="region of interest" description="Disordered" evidence="6">
    <location>
        <begin position="1"/>
        <end position="21"/>
    </location>
</feature>
<dbReference type="PANTHER" id="PTHR33057:SF82">
    <property type="entry name" value="TRANSCRIPTION REPRESSOR OFP5"/>
    <property type="match status" value="1"/>
</dbReference>
<feature type="domain" description="OVATE" evidence="8">
    <location>
        <begin position="573"/>
        <end position="632"/>
    </location>
</feature>
<gene>
    <name evidence="9" type="ORF">F3Y22_tig00004072pilonHSYRG00069</name>
</gene>
<feature type="transmembrane region" description="Helical" evidence="7">
    <location>
        <begin position="192"/>
        <end position="212"/>
    </location>
</feature>
<dbReference type="NCBIfam" id="TIGR01568">
    <property type="entry name" value="A_thal_3678"/>
    <property type="match status" value="1"/>
</dbReference>
<organism evidence="9 10">
    <name type="scientific">Hibiscus syriacus</name>
    <name type="common">Rose of Sharon</name>
    <dbReference type="NCBI Taxonomy" id="106335"/>
    <lineage>
        <taxon>Eukaryota</taxon>
        <taxon>Viridiplantae</taxon>
        <taxon>Streptophyta</taxon>
        <taxon>Embryophyta</taxon>
        <taxon>Tracheophyta</taxon>
        <taxon>Spermatophyta</taxon>
        <taxon>Magnoliopsida</taxon>
        <taxon>eudicotyledons</taxon>
        <taxon>Gunneridae</taxon>
        <taxon>Pentapetalae</taxon>
        <taxon>rosids</taxon>
        <taxon>malvids</taxon>
        <taxon>Malvales</taxon>
        <taxon>Malvaceae</taxon>
        <taxon>Malvoideae</taxon>
        <taxon>Hibiscus</taxon>
    </lineage>
</organism>
<keyword evidence="4" id="KW-0804">Transcription</keyword>
<dbReference type="PROSITE" id="PS51754">
    <property type="entry name" value="OVATE"/>
    <property type="match status" value="1"/>
</dbReference>
<evidence type="ECO:0000256" key="3">
    <source>
        <dbReference type="ARBA" id="ARBA00023015"/>
    </source>
</evidence>
<dbReference type="GO" id="GO:0045892">
    <property type="term" value="P:negative regulation of DNA-templated transcription"/>
    <property type="evidence" value="ECO:0007669"/>
    <property type="project" value="InterPro"/>
</dbReference>
<dbReference type="Pfam" id="PF04844">
    <property type="entry name" value="Ovate"/>
    <property type="match status" value="1"/>
</dbReference>
<evidence type="ECO:0000256" key="6">
    <source>
        <dbReference type="SAM" id="MobiDB-lite"/>
    </source>
</evidence>
<evidence type="ECO:0000256" key="5">
    <source>
        <dbReference type="ARBA" id="ARBA00023242"/>
    </source>
</evidence>
<evidence type="ECO:0000256" key="2">
    <source>
        <dbReference type="ARBA" id="ARBA00022491"/>
    </source>
</evidence>
<dbReference type="AlphaFoldDB" id="A0A6A3CH55"/>
<sequence length="649" mass="74987">MKCSWDSKPTPPWTMPKRDESSIWPFGFLNKYTSLQEEFFTDSNNKKWHVLGDELEDEEGVKEDKEEDAPHLDFQVEDVPSLSLSDEKRKKSKSSKKIENTFSAALLEEEDEGDLLVPESITAAVDDNDDDSSSNTYSHYYLLLSSPSTRILLILLLEFMFFEPCLFKANSHVNGYQVFQPLVKGETNRKKLTALTMLLFRFSLLITFTFFLPASPSQNQLLVQSNRFQGFSSGCFNMKWRKNKSSSSSSSSTRSRFHSLSRMLPTAWLSSFKRMSVDSEAKPAKEKKKEINNSLSLSSSKFAAGCGGDEAFWRLSFEEHSTGGKTSKTVSRSALYDSDDELDFMPSNCRACGSNAMRMKEKEEAKTLNNMAYNVMKTREFRRDMQILPVPIDTKGENATLLKTRRSRTIMVKDSKWNMTNGRDMAMEKKRLNRQHKSVEKNTLEKVDYQRKHPYPSTMNLRASNLTTINEDYGFKAHKLVDNAVFSPEEVSSEGGNWKEKRIGKLKHRKSVYMSRELPRRRIKHNNKVRVFSPITASKIKALEDIKKAKLNMKAEKQNTNTRQRRELESFAMVKCSFDPEKDFRDSMMEMIRENRISQAEELEELLACYLTLNYDVYHDLIIKVFQQVWLDMDQASSVMDLRNEKCSI</sequence>
<keyword evidence="7" id="KW-0472">Membrane</keyword>
<dbReference type="InterPro" id="IPR006458">
    <property type="entry name" value="Ovate_C"/>
</dbReference>
<evidence type="ECO:0000259" key="8">
    <source>
        <dbReference type="PROSITE" id="PS51754"/>
    </source>
</evidence>
<proteinExistence type="predicted"/>
<dbReference type="Proteomes" id="UP000436088">
    <property type="component" value="Unassembled WGS sequence"/>
</dbReference>
<dbReference type="EMBL" id="VEPZ02000247">
    <property type="protein sequence ID" value="KAE8728745.1"/>
    <property type="molecule type" value="Genomic_DNA"/>
</dbReference>
<name>A0A6A3CH55_HIBSY</name>
<protein>
    <submittedName>
        <fullName evidence="9">Transcription repressor OFP5</fullName>
    </submittedName>
</protein>
<comment type="caution">
    <text evidence="9">The sequence shown here is derived from an EMBL/GenBank/DDBJ whole genome shotgun (WGS) entry which is preliminary data.</text>
</comment>
<dbReference type="InterPro" id="IPR038933">
    <property type="entry name" value="Ovate"/>
</dbReference>
<accession>A0A6A3CH55</accession>
<keyword evidence="7" id="KW-0812">Transmembrane</keyword>
<keyword evidence="5" id="KW-0539">Nucleus</keyword>
<evidence type="ECO:0000313" key="9">
    <source>
        <dbReference type="EMBL" id="KAE8728745.1"/>
    </source>
</evidence>